<evidence type="ECO:0000256" key="2">
    <source>
        <dbReference type="ARBA" id="ARBA00022676"/>
    </source>
</evidence>
<dbReference type="Bgee" id="ENSMODG00000010393">
    <property type="expression patterns" value="Expressed in blood and 15 other cell types or tissues"/>
</dbReference>
<organism evidence="12 13">
    <name type="scientific">Monodelphis domestica</name>
    <name type="common">Gray short-tailed opossum</name>
    <dbReference type="NCBI Taxonomy" id="13616"/>
    <lineage>
        <taxon>Eukaryota</taxon>
        <taxon>Metazoa</taxon>
        <taxon>Chordata</taxon>
        <taxon>Craniata</taxon>
        <taxon>Vertebrata</taxon>
        <taxon>Euteleostomi</taxon>
        <taxon>Mammalia</taxon>
        <taxon>Metatheria</taxon>
        <taxon>Didelphimorphia</taxon>
        <taxon>Didelphidae</taxon>
        <taxon>Monodelphis</taxon>
    </lineage>
</organism>
<evidence type="ECO:0000256" key="3">
    <source>
        <dbReference type="ARBA" id="ARBA00022679"/>
    </source>
</evidence>
<dbReference type="GeneID" id="100017300"/>
<dbReference type="Proteomes" id="UP000002280">
    <property type="component" value="Chromosome 3"/>
</dbReference>
<comment type="similarity">
    <text evidence="7">Belongs to the ARTD/PARP family.</text>
</comment>
<dbReference type="CDD" id="cd01439">
    <property type="entry name" value="TCCD_inducible_PARP_like"/>
    <property type="match status" value="1"/>
</dbReference>
<evidence type="ECO:0000256" key="4">
    <source>
        <dbReference type="ARBA" id="ARBA00022695"/>
    </source>
</evidence>
<evidence type="ECO:0000256" key="1">
    <source>
        <dbReference type="ARBA" id="ARBA00004123"/>
    </source>
</evidence>
<dbReference type="GO" id="GO:0003714">
    <property type="term" value="F:transcription corepressor activity"/>
    <property type="evidence" value="ECO:0000318"/>
    <property type="project" value="GO_Central"/>
</dbReference>
<dbReference type="PROSITE" id="PS51059">
    <property type="entry name" value="PARP_CATALYTIC"/>
    <property type="match status" value="1"/>
</dbReference>
<dbReference type="FunFam" id="3.90.228.10:FF:000008">
    <property type="entry name" value="Poly [ADP-ribose] polymerase"/>
    <property type="match status" value="1"/>
</dbReference>
<dbReference type="GO" id="GO:0016779">
    <property type="term" value="F:nucleotidyltransferase activity"/>
    <property type="evidence" value="ECO:0007669"/>
    <property type="project" value="UniProtKB-KW"/>
</dbReference>
<dbReference type="FunCoup" id="F7A7Q9">
    <property type="interactions" value="861"/>
</dbReference>
<dbReference type="eggNOG" id="ENOG502R572">
    <property type="taxonomic scope" value="Eukaryota"/>
</dbReference>
<evidence type="ECO:0000256" key="6">
    <source>
        <dbReference type="ARBA" id="ARBA00023242"/>
    </source>
</evidence>
<dbReference type="EC" id="2.4.2.-" evidence="8"/>
<keyword evidence="13" id="KW-1185">Reference proteome</keyword>
<dbReference type="InterPro" id="IPR052056">
    <property type="entry name" value="Mono-ARTD/PARP"/>
</dbReference>
<evidence type="ECO:0000313" key="12">
    <source>
        <dbReference type="Ensembl" id="ENSMODP00000013030.3"/>
    </source>
</evidence>
<dbReference type="GO" id="GO:0010629">
    <property type="term" value="P:negative regulation of gene expression"/>
    <property type="evidence" value="ECO:0000318"/>
    <property type="project" value="GO_Central"/>
</dbReference>
<reference evidence="12" key="2">
    <citation type="submission" date="2025-08" db="UniProtKB">
        <authorList>
            <consortium name="Ensembl"/>
        </authorList>
    </citation>
    <scope>IDENTIFICATION</scope>
</reference>
<evidence type="ECO:0000256" key="5">
    <source>
        <dbReference type="ARBA" id="ARBA00023027"/>
    </source>
</evidence>
<keyword evidence="4" id="KW-0548">Nucleotidyltransferase</keyword>
<dbReference type="AlphaFoldDB" id="F7A7Q9"/>
<keyword evidence="5 8" id="KW-0520">NAD</keyword>
<dbReference type="SUPFAM" id="SSF56399">
    <property type="entry name" value="ADP-ribosylation"/>
    <property type="match status" value="1"/>
</dbReference>
<keyword evidence="2 8" id="KW-0328">Glycosyltransferase</keyword>
<dbReference type="InterPro" id="IPR012317">
    <property type="entry name" value="Poly(ADP-ribose)pol_cat_dom"/>
</dbReference>
<reference evidence="12 13" key="1">
    <citation type="journal article" date="2007" name="Nature">
        <title>Genome of the marsupial Monodelphis domestica reveals innovation in non-coding sequences.</title>
        <authorList>
            <person name="Mikkelsen T.S."/>
            <person name="Wakefield M.J."/>
            <person name="Aken B."/>
            <person name="Amemiya C.T."/>
            <person name="Chang J.L."/>
            <person name="Duke S."/>
            <person name="Garber M."/>
            <person name="Gentles A.J."/>
            <person name="Goodstadt L."/>
            <person name="Heger A."/>
            <person name="Jurka J."/>
            <person name="Kamal M."/>
            <person name="Mauceli E."/>
            <person name="Searle S.M."/>
            <person name="Sharpe T."/>
            <person name="Baker M.L."/>
            <person name="Batzer M.A."/>
            <person name="Benos P.V."/>
            <person name="Belov K."/>
            <person name="Clamp M."/>
            <person name="Cook A."/>
            <person name="Cuff J."/>
            <person name="Das R."/>
            <person name="Davidow L."/>
            <person name="Deakin J.E."/>
            <person name="Fazzari M.J."/>
            <person name="Glass J.L."/>
            <person name="Grabherr M."/>
            <person name="Greally J.M."/>
            <person name="Gu W."/>
            <person name="Hore T.A."/>
            <person name="Huttley G.A."/>
            <person name="Kleber M."/>
            <person name="Jirtle R.L."/>
            <person name="Koina E."/>
            <person name="Lee J.T."/>
            <person name="Mahony S."/>
            <person name="Marra M.A."/>
            <person name="Miller R.D."/>
            <person name="Nicholls R.D."/>
            <person name="Oda M."/>
            <person name="Papenfuss A.T."/>
            <person name="Parra Z.E."/>
            <person name="Pollock D.D."/>
            <person name="Ray D.A."/>
            <person name="Schein J.E."/>
            <person name="Speed T.P."/>
            <person name="Thompson K."/>
            <person name="VandeBerg J.L."/>
            <person name="Wade C.M."/>
            <person name="Walker J.A."/>
            <person name="Waters P.D."/>
            <person name="Webber C."/>
            <person name="Weidman J.R."/>
            <person name="Xie X."/>
            <person name="Zody M.C."/>
            <person name="Baldwin J."/>
            <person name="Abdouelleil A."/>
            <person name="Abdulkadir J."/>
            <person name="Abebe A."/>
            <person name="Abera B."/>
            <person name="Abreu J."/>
            <person name="Acer S.C."/>
            <person name="Aftuck L."/>
            <person name="Alexander A."/>
            <person name="An P."/>
            <person name="Anderson E."/>
            <person name="Anderson S."/>
            <person name="Arachi H."/>
            <person name="Azer M."/>
            <person name="Bachantsang P."/>
            <person name="Barry A."/>
            <person name="Bayul T."/>
            <person name="Berlin A."/>
            <person name="Bessette D."/>
            <person name="Bloom T."/>
            <person name="Bloom T."/>
            <person name="Boguslavskiy L."/>
            <person name="Bonnet C."/>
            <person name="Boukhgalter B."/>
            <person name="Bourzgui I."/>
            <person name="Brown A."/>
            <person name="Cahill P."/>
            <person name="Channer S."/>
            <person name="Cheshatsang Y."/>
            <person name="Chuda L."/>
            <person name="Citroen M."/>
            <person name="Collymore A."/>
            <person name="Cooke P."/>
            <person name="Costello M."/>
            <person name="D'Aco K."/>
            <person name="Daza R."/>
            <person name="De Haan G."/>
            <person name="DeGray S."/>
            <person name="DeMaso C."/>
            <person name="Dhargay N."/>
            <person name="Dooley K."/>
            <person name="Dooley E."/>
            <person name="Doricent M."/>
            <person name="Dorje P."/>
            <person name="Dorjee K."/>
            <person name="Dupes A."/>
            <person name="Elong R."/>
            <person name="Falk J."/>
            <person name="Farina A."/>
            <person name="Faro S."/>
            <person name="Ferguson D."/>
            <person name="Fisher S."/>
            <person name="Foley C.D."/>
            <person name="Franke A."/>
            <person name="Friedrich D."/>
            <person name="Gadbois L."/>
            <person name="Gearin G."/>
            <person name="Gearin C.R."/>
            <person name="Giannoukos G."/>
            <person name="Goode T."/>
            <person name="Graham J."/>
            <person name="Grandbois E."/>
            <person name="Grewal S."/>
            <person name="Gyaltsen K."/>
            <person name="Hafez N."/>
            <person name="Hagos B."/>
            <person name="Hall J."/>
            <person name="Henson C."/>
            <person name="Hollinger A."/>
            <person name="Honan T."/>
            <person name="Huard M.D."/>
            <person name="Hughes L."/>
            <person name="Hurhula B."/>
            <person name="Husby M.E."/>
            <person name="Kamat A."/>
            <person name="Kanga B."/>
            <person name="Kashin S."/>
            <person name="Khazanovich D."/>
            <person name="Kisner P."/>
            <person name="Lance K."/>
            <person name="Lara M."/>
            <person name="Lee W."/>
            <person name="Lennon N."/>
            <person name="Letendre F."/>
            <person name="LeVine R."/>
            <person name="Lipovsky A."/>
            <person name="Liu X."/>
            <person name="Liu J."/>
            <person name="Liu S."/>
            <person name="Lokyitsang T."/>
            <person name="Lokyitsang Y."/>
            <person name="Lubonja R."/>
            <person name="Lui A."/>
            <person name="MacDonald P."/>
            <person name="Magnisalis V."/>
            <person name="Maru K."/>
            <person name="Matthews C."/>
            <person name="McCusker W."/>
            <person name="McDonough S."/>
            <person name="Mehta T."/>
            <person name="Meldrim J."/>
            <person name="Meneus L."/>
            <person name="Mihai O."/>
            <person name="Mihalev A."/>
            <person name="Mihova T."/>
            <person name="Mittelman R."/>
            <person name="Mlenga V."/>
            <person name="Montmayeur A."/>
            <person name="Mulrain L."/>
            <person name="Navidi A."/>
            <person name="Naylor J."/>
            <person name="Negash T."/>
            <person name="Nguyen T."/>
            <person name="Nguyen N."/>
            <person name="Nicol R."/>
            <person name="Norbu C."/>
            <person name="Norbu N."/>
            <person name="Novod N."/>
            <person name="O'Neill B."/>
            <person name="Osman S."/>
            <person name="Markiewicz E."/>
            <person name="Oyono O.L."/>
            <person name="Patti C."/>
            <person name="Phunkhang P."/>
            <person name="Pierre F."/>
            <person name="Priest M."/>
            <person name="Raghuraman S."/>
            <person name="Rege F."/>
            <person name="Reyes R."/>
            <person name="Rise C."/>
            <person name="Rogov P."/>
            <person name="Ross K."/>
            <person name="Ryan E."/>
            <person name="Settipalli S."/>
            <person name="Shea T."/>
            <person name="Sherpa N."/>
            <person name="Shi L."/>
            <person name="Shih D."/>
            <person name="Sparrow T."/>
            <person name="Spaulding J."/>
            <person name="Stalker J."/>
            <person name="Stange-Thomann N."/>
            <person name="Stavropoulos S."/>
            <person name="Stone C."/>
            <person name="Strader C."/>
            <person name="Tesfaye S."/>
            <person name="Thomson T."/>
            <person name="Thoulutsang Y."/>
            <person name="Thoulutsang D."/>
            <person name="Topham K."/>
            <person name="Topping I."/>
            <person name="Tsamla T."/>
            <person name="Vassiliev H."/>
            <person name="Vo A."/>
            <person name="Wangchuk T."/>
            <person name="Wangdi T."/>
            <person name="Weiand M."/>
            <person name="Wilkinson J."/>
            <person name="Wilson A."/>
            <person name="Yadav S."/>
            <person name="Young G."/>
            <person name="Yu Q."/>
            <person name="Zembek L."/>
            <person name="Zhong D."/>
            <person name="Zimmer A."/>
            <person name="Zwirko Z."/>
            <person name="Jaffe D.B."/>
            <person name="Alvarez P."/>
            <person name="Brockman W."/>
            <person name="Butler J."/>
            <person name="Chin C."/>
            <person name="Gnerre S."/>
            <person name="MacCallum I."/>
            <person name="Graves J.A."/>
            <person name="Ponting C.P."/>
            <person name="Breen M."/>
            <person name="Samollow P.B."/>
            <person name="Lander E.S."/>
            <person name="Lindblad-Toh K."/>
        </authorList>
    </citation>
    <scope>NUCLEOTIDE SEQUENCE [LARGE SCALE GENOMIC DNA]</scope>
</reference>
<dbReference type="OMA" id="DHWLQGS"/>
<dbReference type="GO" id="GO:0003950">
    <property type="term" value="F:NAD+ poly-ADP-ribosyltransferase activity"/>
    <property type="evidence" value="ECO:0000318"/>
    <property type="project" value="GO_Central"/>
</dbReference>
<accession>F7A7Q9</accession>
<comment type="subcellular location">
    <subcellularLocation>
        <location evidence="1">Nucleus</location>
    </subcellularLocation>
</comment>
<evidence type="ECO:0000256" key="9">
    <source>
        <dbReference type="SAM" id="Coils"/>
    </source>
</evidence>
<dbReference type="CTD" id="84875"/>
<dbReference type="Gene3D" id="3.90.228.10">
    <property type="match status" value="1"/>
</dbReference>
<feature type="region of interest" description="Disordered" evidence="10">
    <location>
        <begin position="235"/>
        <end position="277"/>
    </location>
</feature>
<dbReference type="InterPro" id="IPR012677">
    <property type="entry name" value="Nucleotide-bd_a/b_plait_sf"/>
</dbReference>
<keyword evidence="6" id="KW-0539">Nucleus</keyword>
<keyword evidence="3 8" id="KW-0808">Transferase</keyword>
<sequence length="923" mass="101940">MTELGAEKQVELRGLPQAVSDELVTLYFENSRRSGGGPLGGWQRLGMGGILTFQKSEDAQRVLAQASHELQGTAVSVVPSPPRASQRLLLQGLRPGTAPQLLELYVESLLRAEGHCQALASPRPDRALVQLSSPLSEAEFEELAVRASEKTLNGAAVSLAWVPHARAVRIVRRDRSPDATLLRLYLENERRSGGGAVEGLRTLPRAQGTVVTFQQWKVAERVLSRNHQLSDSELSIVPHYDVLEPEPEPEPESKPEEGERPAQGETISKETSGEKVLRETCGETVPLESPEGTVPLEKPEVTVTRETPKESSTVERIEAVEPLQGLVLEETMPVERSKETTEATVPQKVVPREREEELAKTAVPVQILLPMEPGALRFLQLYYQEFLASLEEVTLCPLDGPDVFGFRLSGVLEPCHAAKDFLQSLLISIGSHTLPLKHPGSAYFLLGSEGQDLLRNLEAQFHCILTVEEQGVAAVNADPVELDQESSSDWTHNFSLPSSTIQDTSDIQIEKIKKFLNTLDGPDEEELSSLELKEAELDELEENVAAQPDREKTTLEEDAALQLALHHSLEAEVLVMGETRALKQALMMSLLDDIEANGSSGRLRVHSTFDHDPNELSHALDTALRAWLQEERVMGVDQGLPPTFWSRLERHHGVTITLQGDCAILSGYGPHPSYAAHHLKTLMTVPLNQSHPLAPDPARAKVVTQVMREQPLELECLEESSAEFQETVQAFYNTLDKPYNVHVIKVERVSQPLLQSQYELHKKKLEQTCSLHPVERILYHGTSWQAVPEICSQGFNRSFCGRNAAMYGNGVYFAVKAKISIKDRYSPPDMSGHKAVFVARVLTGDYGPGHPGLRVPPQKESGPGVQRYDSAVDSTKKPRVFVIFHDTQALPIFLITCRHIPGPSIPHDASCSGFNVPSLHPPI</sequence>
<gene>
    <name evidence="12" type="primary">PARP10</name>
</gene>
<name>F7A7Q9_MONDO</name>
<dbReference type="HOGENOM" id="CLU_011681_0_0_1"/>
<reference evidence="12" key="3">
    <citation type="submission" date="2025-09" db="UniProtKB">
        <authorList>
            <consortium name="Ensembl"/>
        </authorList>
    </citation>
    <scope>IDENTIFICATION</scope>
</reference>
<protein>
    <recommendedName>
        <fullName evidence="8">Poly [ADP-ribose] polymerase</fullName>
        <shortName evidence="8">PARP</shortName>
        <ecNumber evidence="8">2.4.2.-</ecNumber>
    </recommendedName>
</protein>
<keyword evidence="9" id="KW-0175">Coiled coil</keyword>
<dbReference type="GO" id="GO:0005634">
    <property type="term" value="C:nucleus"/>
    <property type="evidence" value="ECO:0000318"/>
    <property type="project" value="GO_Central"/>
</dbReference>
<dbReference type="InParanoid" id="F7A7Q9"/>
<dbReference type="STRING" id="13616.ENSMODP00000013030"/>
<dbReference type="GeneTree" id="ENSGT00940000162035"/>
<dbReference type="GO" id="GO:0005737">
    <property type="term" value="C:cytoplasm"/>
    <property type="evidence" value="ECO:0000318"/>
    <property type="project" value="GO_Central"/>
</dbReference>
<evidence type="ECO:0000256" key="8">
    <source>
        <dbReference type="RuleBase" id="RU362114"/>
    </source>
</evidence>
<feature type="domain" description="PARP catalytic" evidence="11">
    <location>
        <begin position="698"/>
        <end position="923"/>
    </location>
</feature>
<dbReference type="KEGG" id="mdo:100017300"/>
<dbReference type="Gene3D" id="3.30.70.330">
    <property type="match status" value="2"/>
</dbReference>
<evidence type="ECO:0000256" key="7">
    <source>
        <dbReference type="ARBA" id="ARBA00024347"/>
    </source>
</evidence>
<feature type="compositionally biased region" description="Basic and acidic residues" evidence="10">
    <location>
        <begin position="251"/>
        <end position="277"/>
    </location>
</feature>
<dbReference type="Pfam" id="PF00644">
    <property type="entry name" value="PARP"/>
    <property type="match status" value="1"/>
</dbReference>
<dbReference type="InterPro" id="IPR034464">
    <property type="entry name" value="PAR10_RRM1_2"/>
</dbReference>
<feature type="coiled-coil region" evidence="9">
    <location>
        <begin position="523"/>
        <end position="550"/>
    </location>
</feature>
<dbReference type="RefSeq" id="XP_007488788.1">
    <property type="nucleotide sequence ID" value="XM_007488726.3"/>
</dbReference>
<dbReference type="OrthoDB" id="6133115at2759"/>
<dbReference type="PANTHER" id="PTHR14453:SF94">
    <property type="entry name" value="PROTEIN MONO-ADP-RIBOSYLTRANSFERASE PARP10"/>
    <property type="match status" value="1"/>
</dbReference>
<dbReference type="PANTHER" id="PTHR14453">
    <property type="entry name" value="PARP/ZINC FINGER CCCH TYPE DOMAIN CONTAINING PROTEIN"/>
    <property type="match status" value="1"/>
</dbReference>
<evidence type="ECO:0000313" key="13">
    <source>
        <dbReference type="Proteomes" id="UP000002280"/>
    </source>
</evidence>
<feature type="region of interest" description="Disordered" evidence="10">
    <location>
        <begin position="849"/>
        <end position="869"/>
    </location>
</feature>
<dbReference type="CDD" id="cd12547">
    <property type="entry name" value="RRM1_2_PAR10"/>
    <property type="match status" value="1"/>
</dbReference>
<dbReference type="Pfam" id="PF23085">
    <property type="entry name" value="RRM_PARP14_3"/>
    <property type="match status" value="2"/>
</dbReference>
<dbReference type="Ensembl" id="ENSMODT00000013267.4">
    <property type="protein sequence ID" value="ENSMODP00000013030.3"/>
    <property type="gene ID" value="ENSMODG00000010393.4"/>
</dbReference>
<evidence type="ECO:0000256" key="10">
    <source>
        <dbReference type="SAM" id="MobiDB-lite"/>
    </source>
</evidence>
<evidence type="ECO:0000259" key="11">
    <source>
        <dbReference type="PROSITE" id="PS51059"/>
    </source>
</evidence>
<proteinExistence type="inferred from homology"/>